<reference evidence="2 3" key="1">
    <citation type="submission" date="2019-09" db="EMBL/GenBank/DDBJ databases">
        <authorList>
            <person name="Depoorter E."/>
        </authorList>
    </citation>
    <scope>NUCLEOTIDE SEQUENCE [LARGE SCALE GENOMIC DNA]</scope>
    <source>
        <strain evidence="2">R-39750</strain>
    </source>
</reference>
<dbReference type="EMBL" id="CABVQN010000009">
    <property type="protein sequence ID" value="VWC98769.1"/>
    <property type="molecule type" value="Genomic_DNA"/>
</dbReference>
<dbReference type="AlphaFoldDB" id="A0A6P2W4W9"/>
<name>A0A6P2W4W9_BURL3</name>
<accession>A0A6P2W4W9</accession>
<dbReference type="Proteomes" id="UP000494110">
    <property type="component" value="Unassembled WGS sequence"/>
</dbReference>
<organism evidence="2 3">
    <name type="scientific">Burkholderia lata (strain ATCC 17760 / DSM 23089 / LMG 22485 / NCIMB 9086 / R18194 / 383)</name>
    <dbReference type="NCBI Taxonomy" id="482957"/>
    <lineage>
        <taxon>Bacteria</taxon>
        <taxon>Pseudomonadati</taxon>
        <taxon>Pseudomonadota</taxon>
        <taxon>Betaproteobacteria</taxon>
        <taxon>Burkholderiales</taxon>
        <taxon>Burkholderiaceae</taxon>
        <taxon>Burkholderia</taxon>
        <taxon>Burkholderia cepacia complex</taxon>
    </lineage>
</organism>
<evidence type="ECO:0000313" key="3">
    <source>
        <dbReference type="Proteomes" id="UP000494110"/>
    </source>
</evidence>
<evidence type="ECO:0000313" key="2">
    <source>
        <dbReference type="EMBL" id="VWC98769.1"/>
    </source>
</evidence>
<sequence>MGTQRIQADPGSIVSPSNRTKASIDTQHTAKQVIEYACANNTNPWTRFRP</sequence>
<feature type="region of interest" description="Disordered" evidence="1">
    <location>
        <begin position="1"/>
        <end position="25"/>
    </location>
</feature>
<protein>
    <submittedName>
        <fullName evidence="2">Uncharacterized protein</fullName>
    </submittedName>
</protein>
<evidence type="ECO:0000256" key="1">
    <source>
        <dbReference type="SAM" id="MobiDB-lite"/>
    </source>
</evidence>
<proteinExistence type="predicted"/>
<feature type="compositionally biased region" description="Polar residues" evidence="1">
    <location>
        <begin position="14"/>
        <end position="25"/>
    </location>
</feature>
<gene>
    <name evidence="2" type="ORF">BLA39750_02406</name>
</gene>